<sequence length="210" mass="23198">MLLDWLLHFLRDKTSNQDWKRQAKVEHLWAAVSLMLLELCIEHVHVGNVSGSVSDKNNGDCHTIPQRKQKQKASLNFKSCFAGDSAQTRYQSVKGKDAMSRFFNNISGANRKPLVLSESQTDQEAAYVQPICADYYNCGQFIRPPSEDSLHYQNVAGPSNGSQCGIADVGIYENSAALVLFQAPPESESSSDDEEADYINAGPGLVPKSR</sequence>
<dbReference type="Proteomes" id="UP000827872">
    <property type="component" value="Linkage Group LG16"/>
</dbReference>
<protein>
    <submittedName>
        <fullName evidence="1">Uncharacterized protein</fullName>
    </submittedName>
</protein>
<keyword evidence="2" id="KW-1185">Reference proteome</keyword>
<gene>
    <name evidence="1" type="ORF">K3G42_006187</name>
</gene>
<evidence type="ECO:0000313" key="1">
    <source>
        <dbReference type="EMBL" id="KAH7990360.1"/>
    </source>
</evidence>
<comment type="caution">
    <text evidence="1">The sequence shown here is derived from an EMBL/GenBank/DDBJ whole genome shotgun (WGS) entry which is preliminary data.</text>
</comment>
<accession>A0ACB8EDP7</accession>
<proteinExistence type="predicted"/>
<organism evidence="1 2">
    <name type="scientific">Sphaerodactylus townsendi</name>
    <dbReference type="NCBI Taxonomy" id="933632"/>
    <lineage>
        <taxon>Eukaryota</taxon>
        <taxon>Metazoa</taxon>
        <taxon>Chordata</taxon>
        <taxon>Craniata</taxon>
        <taxon>Vertebrata</taxon>
        <taxon>Euteleostomi</taxon>
        <taxon>Lepidosauria</taxon>
        <taxon>Squamata</taxon>
        <taxon>Bifurcata</taxon>
        <taxon>Gekkota</taxon>
        <taxon>Sphaerodactylidae</taxon>
        <taxon>Sphaerodactylus</taxon>
    </lineage>
</organism>
<evidence type="ECO:0000313" key="2">
    <source>
        <dbReference type="Proteomes" id="UP000827872"/>
    </source>
</evidence>
<reference evidence="1" key="1">
    <citation type="submission" date="2021-08" db="EMBL/GenBank/DDBJ databases">
        <title>The first chromosome-level gecko genome reveals the dynamic sex chromosomes of Neotropical dwarf geckos (Sphaerodactylidae: Sphaerodactylus).</title>
        <authorList>
            <person name="Pinto B.J."/>
            <person name="Keating S.E."/>
            <person name="Gamble T."/>
        </authorList>
    </citation>
    <scope>NUCLEOTIDE SEQUENCE</scope>
    <source>
        <strain evidence="1">TG3544</strain>
    </source>
</reference>
<name>A0ACB8EDP7_9SAUR</name>
<dbReference type="EMBL" id="CM037629">
    <property type="protein sequence ID" value="KAH7990360.1"/>
    <property type="molecule type" value="Genomic_DNA"/>
</dbReference>